<evidence type="ECO:0000256" key="1">
    <source>
        <dbReference type="SAM" id="Phobius"/>
    </source>
</evidence>
<keyword evidence="1" id="KW-0472">Membrane</keyword>
<accession>A0A1A7RB23</accession>
<sequence>MNKASQKGSTIVVVMVVVILLTIIGAMAMRGSVFGLKIATNSQANNIMDQNNDASFYYIENLDFIKSQLVGTGLFGFPKMADNRNKELVLCYRGGSTKFYQLGKVSLVYSELEGGSEKLKKEHIGGSSNMGFCQVDSSKSDFVSGRGAAMTQIAVRISGYSEDEPFAHYQIGTDAETGKLEDTLRVVVTSTTVMPVLSSATDTTINNCMQNLSYIDDPDSDLPTVSECLSSESIPFKTQVAEYNLGQFIKKYVAPPSA</sequence>
<keyword evidence="3" id="KW-1185">Reference proteome</keyword>
<dbReference type="STRING" id="1443941.A9J31_02215"/>
<evidence type="ECO:0008006" key="4">
    <source>
        <dbReference type="Google" id="ProtNLM"/>
    </source>
</evidence>
<gene>
    <name evidence="2" type="ORF">A9J31_02215</name>
</gene>
<dbReference type="EMBL" id="LZDS01000012">
    <property type="protein sequence ID" value="OBX29126.1"/>
    <property type="molecule type" value="Genomic_DNA"/>
</dbReference>
<feature type="transmembrane region" description="Helical" evidence="1">
    <location>
        <begin position="12"/>
        <end position="36"/>
    </location>
</feature>
<comment type="caution">
    <text evidence="2">The sequence shown here is derived from an EMBL/GenBank/DDBJ whole genome shotgun (WGS) entry which is preliminary data.</text>
</comment>
<organism evidence="2 3">
    <name type="scientific">Acinetobacter gandensis</name>
    <dbReference type="NCBI Taxonomy" id="1443941"/>
    <lineage>
        <taxon>Bacteria</taxon>
        <taxon>Pseudomonadati</taxon>
        <taxon>Pseudomonadota</taxon>
        <taxon>Gammaproteobacteria</taxon>
        <taxon>Moraxellales</taxon>
        <taxon>Moraxellaceae</taxon>
        <taxon>Acinetobacter</taxon>
    </lineage>
</organism>
<dbReference type="Proteomes" id="UP000185753">
    <property type="component" value="Unassembled WGS sequence"/>
</dbReference>
<dbReference type="AlphaFoldDB" id="A0A1A7RB23"/>
<name>A0A1A7RB23_9GAMM</name>
<protein>
    <recommendedName>
        <fullName evidence="4">Pilus assembly protein PilX</fullName>
    </recommendedName>
</protein>
<keyword evidence="1" id="KW-0812">Transmembrane</keyword>
<dbReference type="OrthoDB" id="6707347at2"/>
<evidence type="ECO:0000313" key="3">
    <source>
        <dbReference type="Proteomes" id="UP000185753"/>
    </source>
</evidence>
<dbReference type="RefSeq" id="WP_067762983.1">
    <property type="nucleotide sequence ID" value="NZ_LZDS01000012.1"/>
</dbReference>
<evidence type="ECO:0000313" key="2">
    <source>
        <dbReference type="EMBL" id="OBX29126.1"/>
    </source>
</evidence>
<reference evidence="3" key="1">
    <citation type="submission" date="2016-06" db="EMBL/GenBank/DDBJ databases">
        <authorList>
            <person name="Radolfova-Krizova L."/>
            <person name="Nemec A."/>
        </authorList>
    </citation>
    <scope>NUCLEOTIDE SEQUENCE [LARGE SCALE GENOMIC DNA]</scope>
    <source>
        <strain evidence="3">ANC 4275</strain>
    </source>
</reference>
<keyword evidence="1" id="KW-1133">Transmembrane helix</keyword>
<proteinExistence type="predicted"/>